<reference evidence="5" key="1">
    <citation type="submission" date="2017-05" db="EMBL/GenBank/DDBJ databases">
        <authorList>
            <person name="Kirkegaard R."/>
            <person name="Mcilroy J S."/>
        </authorList>
    </citation>
    <scope>NUCLEOTIDE SEQUENCE [LARGE SCALE GENOMIC DNA]</scope>
</reference>
<dbReference type="SUPFAM" id="SSF50118">
    <property type="entry name" value="Cell growth inhibitor/plasmid maintenance toxic component"/>
    <property type="match status" value="1"/>
</dbReference>
<dbReference type="PIRSF" id="PIRSF033490">
    <property type="entry name" value="MazF"/>
    <property type="match status" value="1"/>
</dbReference>
<dbReference type="EMBL" id="LT859958">
    <property type="protein sequence ID" value="SMX53864.1"/>
    <property type="molecule type" value="Genomic_DNA"/>
</dbReference>
<dbReference type="InterPro" id="IPR003477">
    <property type="entry name" value="PemK-like"/>
</dbReference>
<dbReference type="Proteomes" id="UP000195514">
    <property type="component" value="Chromosome I"/>
</dbReference>
<evidence type="ECO:0000313" key="4">
    <source>
        <dbReference type="EMBL" id="SMX53864.1"/>
    </source>
</evidence>
<dbReference type="PANTHER" id="PTHR33988:SF1">
    <property type="entry name" value="ENDORIBONUCLEASE MAZF7-RELATED"/>
    <property type="match status" value="1"/>
</dbReference>
<dbReference type="PANTHER" id="PTHR33988">
    <property type="entry name" value="ENDORIBONUCLEASE MAZF-RELATED"/>
    <property type="match status" value="1"/>
</dbReference>
<keyword evidence="3" id="KW-0540">Nuclease</keyword>
<protein>
    <recommendedName>
        <fullName evidence="3">mRNA interferase</fullName>
        <ecNumber evidence="3">3.1.-.-</ecNumber>
    </recommendedName>
</protein>
<keyword evidence="3" id="KW-0378">Hydrolase</keyword>
<evidence type="ECO:0000313" key="5">
    <source>
        <dbReference type="Proteomes" id="UP000195514"/>
    </source>
</evidence>
<dbReference type="GO" id="GO:0016075">
    <property type="term" value="P:rRNA catabolic process"/>
    <property type="evidence" value="ECO:0007669"/>
    <property type="project" value="TreeGrafter"/>
</dbReference>
<proteinExistence type="inferred from homology"/>
<dbReference type="Gene3D" id="2.30.30.110">
    <property type="match status" value="1"/>
</dbReference>
<sequence length="117" mass="12859">MGTTSMHRGEIWLINLDPTVGAEIKKSRPAVIVNVDEVGVLPLRVIVPITTWKEHYSQAPWLVKLHPTGQNGLDQTSAADAFQIRSLSVERFIHCIGNVDSETLSTILDAVKVVLGF</sequence>
<dbReference type="EC" id="3.1.-.-" evidence="3"/>
<comment type="similarity">
    <text evidence="1 3">Belongs to the PemK/MazF family.</text>
</comment>
<name>A0A1Y6K2K3_9CHLR</name>
<dbReference type="GO" id="GO:0003677">
    <property type="term" value="F:DNA binding"/>
    <property type="evidence" value="ECO:0007669"/>
    <property type="project" value="InterPro"/>
</dbReference>
<keyword evidence="3" id="KW-0255">Endonuclease</keyword>
<evidence type="ECO:0000256" key="3">
    <source>
        <dbReference type="PIRNR" id="PIRNR033490"/>
    </source>
</evidence>
<evidence type="ECO:0000256" key="1">
    <source>
        <dbReference type="ARBA" id="ARBA00007521"/>
    </source>
</evidence>
<dbReference type="KEGG" id="abat:CFX1CAM_0799"/>
<dbReference type="AlphaFoldDB" id="A0A1Y6K2K3"/>
<dbReference type="GO" id="GO:0004521">
    <property type="term" value="F:RNA endonuclease activity"/>
    <property type="evidence" value="ECO:0007669"/>
    <property type="project" value="TreeGrafter"/>
</dbReference>
<evidence type="ECO:0000256" key="2">
    <source>
        <dbReference type="ARBA" id="ARBA00022649"/>
    </source>
</evidence>
<dbReference type="Pfam" id="PF02452">
    <property type="entry name" value="PemK_toxin"/>
    <property type="match status" value="1"/>
</dbReference>
<dbReference type="GO" id="GO:0006402">
    <property type="term" value="P:mRNA catabolic process"/>
    <property type="evidence" value="ECO:0007669"/>
    <property type="project" value="TreeGrafter"/>
</dbReference>
<organism evidence="4 5">
    <name type="scientific">Candidatus Brevifilum fermentans</name>
    <dbReference type="NCBI Taxonomy" id="1986204"/>
    <lineage>
        <taxon>Bacteria</taxon>
        <taxon>Bacillati</taxon>
        <taxon>Chloroflexota</taxon>
        <taxon>Anaerolineae</taxon>
        <taxon>Anaerolineales</taxon>
        <taxon>Anaerolineaceae</taxon>
        <taxon>Candidatus Brevifilum</taxon>
    </lineage>
</organism>
<dbReference type="GO" id="GO:0016787">
    <property type="term" value="F:hydrolase activity"/>
    <property type="evidence" value="ECO:0007669"/>
    <property type="project" value="UniProtKB-KW"/>
</dbReference>
<dbReference type="InterPro" id="IPR011067">
    <property type="entry name" value="Plasmid_toxin/cell-grow_inhib"/>
</dbReference>
<gene>
    <name evidence="4" type="ORF">CFX1CAM_0799</name>
</gene>
<accession>A0A1Y6K2K3</accession>
<keyword evidence="2" id="KW-1277">Toxin-antitoxin system</keyword>
<keyword evidence="5" id="KW-1185">Reference proteome</keyword>
<comment type="function">
    <text evidence="3">Toxic component of a type II toxin-antitoxin (TA) system.</text>
</comment>